<evidence type="ECO:0000256" key="2">
    <source>
        <dbReference type="ARBA" id="ARBA00011643"/>
    </source>
</evidence>
<keyword evidence="7" id="KW-1185">Reference proteome</keyword>
<accession>A0A514Z9B1</accession>
<evidence type="ECO:0000256" key="3">
    <source>
        <dbReference type="ARBA" id="ARBA00022112"/>
    </source>
</evidence>
<feature type="binding site" evidence="5">
    <location>
        <position position="65"/>
    </location>
    <ligand>
        <name>a divalent metal cation</name>
        <dbReference type="ChEBI" id="CHEBI:60240"/>
        <label>1</label>
    </ligand>
</feature>
<dbReference type="InterPro" id="IPR036069">
    <property type="entry name" value="DUF34/NIF3_sf"/>
</dbReference>
<name>A0A514Z9B1_9LACT</name>
<organism evidence="6 7">
    <name type="scientific">Lactococcus protaetiae</name>
    <dbReference type="NCBI Taxonomy" id="2592653"/>
    <lineage>
        <taxon>Bacteria</taxon>
        <taxon>Bacillati</taxon>
        <taxon>Bacillota</taxon>
        <taxon>Bacilli</taxon>
        <taxon>Lactobacillales</taxon>
        <taxon>Streptococcaceae</taxon>
        <taxon>Lactococcus</taxon>
    </lineage>
</organism>
<dbReference type="Pfam" id="PF01784">
    <property type="entry name" value="DUF34_NIF3"/>
    <property type="match status" value="1"/>
</dbReference>
<dbReference type="FunFam" id="3.40.1390.30:FF:000001">
    <property type="entry name" value="GTP cyclohydrolase 1 type 2"/>
    <property type="match status" value="1"/>
</dbReference>
<dbReference type="OrthoDB" id="9792792at2"/>
<protein>
    <recommendedName>
        <fullName evidence="3">GTP cyclohydrolase 1 type 2 homolog</fullName>
    </recommendedName>
</protein>
<feature type="binding site" evidence="5">
    <location>
        <position position="224"/>
    </location>
    <ligand>
        <name>a divalent metal cation</name>
        <dbReference type="ChEBI" id="CHEBI:60240"/>
        <label>1</label>
    </ligand>
</feature>
<keyword evidence="4 5" id="KW-0479">Metal-binding</keyword>
<dbReference type="InterPro" id="IPR002678">
    <property type="entry name" value="DUF34/NIF3"/>
</dbReference>
<dbReference type="PANTHER" id="PTHR13799:SF14">
    <property type="entry name" value="GTP CYCLOHYDROLASE 1 TYPE 2 HOMOLOG"/>
    <property type="match status" value="1"/>
</dbReference>
<dbReference type="Proteomes" id="UP000315128">
    <property type="component" value="Chromosome"/>
</dbReference>
<dbReference type="EMBL" id="CP041356">
    <property type="protein sequence ID" value="QDK71179.1"/>
    <property type="molecule type" value="Genomic_DNA"/>
</dbReference>
<dbReference type="GO" id="GO:0005737">
    <property type="term" value="C:cytoplasm"/>
    <property type="evidence" value="ECO:0007669"/>
    <property type="project" value="TreeGrafter"/>
</dbReference>
<dbReference type="Gene3D" id="3.40.1390.30">
    <property type="entry name" value="NIF3 (NGG1p interacting factor 3)-like"/>
    <property type="match status" value="2"/>
</dbReference>
<comment type="similarity">
    <text evidence="1">Belongs to the GTP cyclohydrolase I type 2/NIF3 family.</text>
</comment>
<dbReference type="GO" id="GO:0046872">
    <property type="term" value="F:metal ion binding"/>
    <property type="evidence" value="ECO:0007669"/>
    <property type="project" value="UniProtKB-KW"/>
</dbReference>
<comment type="subunit">
    <text evidence="2">Homohexamer.</text>
</comment>
<proteinExistence type="inferred from homology"/>
<sequence length="257" mass="28638">MKLVDFIAKYELFCPKELAVEGDPVGLQVGNPDKEIKKVLVTLDIREQTVQEAIDLGVDVIFAKHPLIFRPLEALTTLDEQQKLVLDLASSGIAVYTSHTNIDVVEGGLNDYFCELLGMTDIEVLDDEEGVGRIGNLPLTTLSALTEKVKTVFNLERLRIVTYHHEMLEKITRLALCGGSGGKFWPIAKEKGADVYLTGDIYYHAGHDMLSRGLLGIDPGHYIEKAFIPLVAEKMRSFETDVEIIESKVNTNPFYDI</sequence>
<feature type="binding site" evidence="5">
    <location>
        <position position="221"/>
    </location>
    <ligand>
        <name>a divalent metal cation</name>
        <dbReference type="ChEBI" id="CHEBI:60240"/>
        <label>1</label>
    </ligand>
</feature>
<evidence type="ECO:0000313" key="7">
    <source>
        <dbReference type="Proteomes" id="UP000315128"/>
    </source>
</evidence>
<evidence type="ECO:0000313" key="6">
    <source>
        <dbReference type="EMBL" id="QDK71179.1"/>
    </source>
</evidence>
<dbReference type="NCBIfam" id="TIGR00486">
    <property type="entry name" value="YbgI_SA1388"/>
    <property type="match status" value="1"/>
</dbReference>
<gene>
    <name evidence="6" type="ORF">FLP15_08455</name>
</gene>
<evidence type="ECO:0000256" key="5">
    <source>
        <dbReference type="PIRSR" id="PIRSR602678-1"/>
    </source>
</evidence>
<evidence type="ECO:0000256" key="1">
    <source>
        <dbReference type="ARBA" id="ARBA00006964"/>
    </source>
</evidence>
<evidence type="ECO:0000256" key="4">
    <source>
        <dbReference type="ARBA" id="ARBA00022723"/>
    </source>
</evidence>
<feature type="binding site" evidence="5">
    <location>
        <position position="103"/>
    </location>
    <ligand>
        <name>a divalent metal cation</name>
        <dbReference type="ChEBI" id="CHEBI:60240"/>
        <label>1</label>
    </ligand>
</feature>
<dbReference type="RefSeq" id="WP_142766753.1">
    <property type="nucleotide sequence ID" value="NZ_CP041356.1"/>
</dbReference>
<dbReference type="AlphaFoldDB" id="A0A514Z9B1"/>
<dbReference type="KEGG" id="lack:FLP15_08455"/>
<reference evidence="6 7" key="1">
    <citation type="submission" date="2019-07" db="EMBL/GenBank/DDBJ databases">
        <title>Genome sequencing of KACC 19320.</title>
        <authorList>
            <person name="Heo J."/>
            <person name="Kim S.-J."/>
            <person name="Kim J.-S."/>
            <person name="Hong S.-B."/>
            <person name="Kwon S.-W."/>
        </authorList>
    </citation>
    <scope>NUCLEOTIDE SEQUENCE [LARGE SCALE GENOMIC DNA]</scope>
    <source>
        <strain evidence="6 7">KACC 19320</strain>
    </source>
</reference>
<dbReference type="SUPFAM" id="SSF102705">
    <property type="entry name" value="NIF3 (NGG1p interacting factor 3)-like"/>
    <property type="match status" value="1"/>
</dbReference>
<dbReference type="PANTHER" id="PTHR13799">
    <property type="entry name" value="NGG1 INTERACTING FACTOR 3"/>
    <property type="match status" value="1"/>
</dbReference>